<dbReference type="InterPro" id="IPR025657">
    <property type="entry name" value="RadC_JAB"/>
</dbReference>
<keyword evidence="5" id="KW-0482">Metalloprotease</keyword>
<dbReference type="InterPro" id="IPR037518">
    <property type="entry name" value="MPN"/>
</dbReference>
<evidence type="ECO:0000256" key="4">
    <source>
        <dbReference type="ARBA" id="ARBA00022833"/>
    </source>
</evidence>
<organism evidence="7 8">
    <name type="scientific">Bradyrhizobium denitrificans</name>
    <dbReference type="NCBI Taxonomy" id="2734912"/>
    <lineage>
        <taxon>Bacteria</taxon>
        <taxon>Pseudomonadati</taxon>
        <taxon>Pseudomonadota</taxon>
        <taxon>Alphaproteobacteria</taxon>
        <taxon>Hyphomicrobiales</taxon>
        <taxon>Nitrobacteraceae</taxon>
        <taxon>Bradyrhizobium</taxon>
    </lineage>
</organism>
<dbReference type="InterPro" id="IPR001405">
    <property type="entry name" value="UPF0758"/>
</dbReference>
<keyword evidence="2" id="KW-0479">Metal-binding</keyword>
<evidence type="ECO:0000256" key="1">
    <source>
        <dbReference type="ARBA" id="ARBA00022670"/>
    </source>
</evidence>
<feature type="domain" description="MPN" evidence="6">
    <location>
        <begin position="1"/>
        <end position="53"/>
    </location>
</feature>
<dbReference type="Proteomes" id="UP001314635">
    <property type="component" value="Unassembled WGS sequence"/>
</dbReference>
<proteinExistence type="predicted"/>
<dbReference type="InterPro" id="IPR020891">
    <property type="entry name" value="UPF0758_CS"/>
</dbReference>
<dbReference type="PANTHER" id="PTHR30471">
    <property type="entry name" value="DNA REPAIR PROTEIN RADC"/>
    <property type="match status" value="1"/>
</dbReference>
<reference evidence="8" key="1">
    <citation type="journal article" date="2021" name="ISME J.">
        <title>Evolutionary origin and ecological implication of a unique nif island in free-living Bradyrhizobium lineages.</title>
        <authorList>
            <person name="Tao J."/>
        </authorList>
    </citation>
    <scope>NUCLEOTIDE SEQUENCE [LARGE SCALE GENOMIC DNA]</scope>
    <source>
        <strain evidence="8">SZCCT0094</strain>
    </source>
</reference>
<evidence type="ECO:0000259" key="6">
    <source>
        <dbReference type="PROSITE" id="PS50249"/>
    </source>
</evidence>
<name>A0ABS5FZJ0_9BRAD</name>
<keyword evidence="4" id="KW-0862">Zinc</keyword>
<evidence type="ECO:0000256" key="5">
    <source>
        <dbReference type="ARBA" id="ARBA00023049"/>
    </source>
</evidence>
<gene>
    <name evidence="7" type="ORF">JQ619_01515</name>
</gene>
<dbReference type="EMBL" id="JAFCLK010000001">
    <property type="protein sequence ID" value="MBR1134437.1"/>
    <property type="molecule type" value="Genomic_DNA"/>
</dbReference>
<protein>
    <submittedName>
        <fullName evidence="7">DNA repair protein</fullName>
    </submittedName>
</protein>
<evidence type="ECO:0000313" key="7">
    <source>
        <dbReference type="EMBL" id="MBR1134437.1"/>
    </source>
</evidence>
<accession>A0ABS5FZJ0</accession>
<dbReference type="PROSITE" id="PS50249">
    <property type="entry name" value="MPN"/>
    <property type="match status" value="1"/>
</dbReference>
<evidence type="ECO:0000256" key="2">
    <source>
        <dbReference type="ARBA" id="ARBA00022723"/>
    </source>
</evidence>
<dbReference type="Gene3D" id="3.40.140.10">
    <property type="entry name" value="Cytidine Deaminase, domain 2"/>
    <property type="match status" value="1"/>
</dbReference>
<comment type="caution">
    <text evidence="7">The sequence shown here is derived from an EMBL/GenBank/DDBJ whole genome shotgun (WGS) entry which is preliminary data.</text>
</comment>
<evidence type="ECO:0000256" key="3">
    <source>
        <dbReference type="ARBA" id="ARBA00022801"/>
    </source>
</evidence>
<dbReference type="PANTHER" id="PTHR30471:SF3">
    <property type="entry name" value="UPF0758 PROTEIN YEES-RELATED"/>
    <property type="match status" value="1"/>
</dbReference>
<evidence type="ECO:0000313" key="8">
    <source>
        <dbReference type="Proteomes" id="UP001314635"/>
    </source>
</evidence>
<dbReference type="Pfam" id="PF04002">
    <property type="entry name" value="RadC"/>
    <property type="match status" value="1"/>
</dbReference>
<dbReference type="PROSITE" id="PS01302">
    <property type="entry name" value="UPF0758"/>
    <property type="match status" value="1"/>
</dbReference>
<keyword evidence="3" id="KW-0378">Hydrolase</keyword>
<sequence length="53" mass="5666">MHNHPSGDPTPSQADIRMTKTIVDIAKPLGITVHDHIIVGRNGHISLKGSGLM</sequence>
<keyword evidence="1" id="KW-0645">Protease</keyword>
<keyword evidence="8" id="KW-1185">Reference proteome</keyword>